<feature type="compositionally biased region" description="Gly residues" evidence="1">
    <location>
        <begin position="50"/>
        <end position="69"/>
    </location>
</feature>
<reference evidence="2 4" key="1">
    <citation type="journal article" date="2014" name="BMC Genomics">
        <title>Genome sequence of Anopheles sinensis provides insight into genetics basis of mosquito competence for malaria parasites.</title>
        <authorList>
            <person name="Zhou D."/>
            <person name="Zhang D."/>
            <person name="Ding G."/>
            <person name="Shi L."/>
            <person name="Hou Q."/>
            <person name="Ye Y."/>
            <person name="Xu Y."/>
            <person name="Zhou H."/>
            <person name="Xiong C."/>
            <person name="Li S."/>
            <person name="Yu J."/>
            <person name="Hong S."/>
            <person name="Yu X."/>
            <person name="Zou P."/>
            <person name="Chen C."/>
            <person name="Chang X."/>
            <person name="Wang W."/>
            <person name="Lv Y."/>
            <person name="Sun Y."/>
            <person name="Ma L."/>
            <person name="Shen B."/>
            <person name="Zhu C."/>
        </authorList>
    </citation>
    <scope>NUCLEOTIDE SEQUENCE [LARGE SCALE GENOMIC DNA]</scope>
</reference>
<dbReference type="EMBL" id="KE525345">
    <property type="protein sequence ID" value="KFB49361.1"/>
    <property type="molecule type" value="Genomic_DNA"/>
</dbReference>
<name>A0A084WGL7_ANOSI</name>
<dbReference type="EMBL" id="ATLV01023611">
    <property type="status" value="NOT_ANNOTATED_CDS"/>
    <property type="molecule type" value="Genomic_DNA"/>
</dbReference>
<reference evidence="3" key="2">
    <citation type="submission" date="2020-05" db="UniProtKB">
        <authorList>
            <consortium name="EnsemblMetazoa"/>
        </authorList>
    </citation>
    <scope>IDENTIFICATION</scope>
</reference>
<keyword evidence="4" id="KW-1185">Reference proteome</keyword>
<sequence length="69" mass="7176">MAEGTKNPAGTPAGLRENRSRPRAMADTQFGEIPFVVGTGFRFPDFPSTGGAGGRGGGWKRCGYRNGSG</sequence>
<dbReference type="AlphaFoldDB" id="A0A084WGL7"/>
<dbReference type="EnsemblMetazoa" id="ASIC017458-RA">
    <property type="protein sequence ID" value="ASIC017458-PA"/>
    <property type="gene ID" value="ASIC017458"/>
</dbReference>
<proteinExistence type="predicted"/>
<protein>
    <submittedName>
        <fullName evidence="2 3">Ribonuclease P/MRP protein subunit POP5 isoform 2</fullName>
    </submittedName>
</protein>
<evidence type="ECO:0000313" key="2">
    <source>
        <dbReference type="EMBL" id="KFB49361.1"/>
    </source>
</evidence>
<accession>A0A084WGL7</accession>
<evidence type="ECO:0000313" key="3">
    <source>
        <dbReference type="EnsemblMetazoa" id="ASIC017458-PA"/>
    </source>
</evidence>
<dbReference type="Proteomes" id="UP000030765">
    <property type="component" value="Unassembled WGS sequence"/>
</dbReference>
<dbReference type="VEuPathDB" id="VectorBase:ASIC017458"/>
<organism evidence="2">
    <name type="scientific">Anopheles sinensis</name>
    <name type="common">Mosquito</name>
    <dbReference type="NCBI Taxonomy" id="74873"/>
    <lineage>
        <taxon>Eukaryota</taxon>
        <taxon>Metazoa</taxon>
        <taxon>Ecdysozoa</taxon>
        <taxon>Arthropoda</taxon>
        <taxon>Hexapoda</taxon>
        <taxon>Insecta</taxon>
        <taxon>Pterygota</taxon>
        <taxon>Neoptera</taxon>
        <taxon>Endopterygota</taxon>
        <taxon>Diptera</taxon>
        <taxon>Nematocera</taxon>
        <taxon>Culicoidea</taxon>
        <taxon>Culicidae</taxon>
        <taxon>Anophelinae</taxon>
        <taxon>Anopheles</taxon>
    </lineage>
</organism>
<evidence type="ECO:0000256" key="1">
    <source>
        <dbReference type="SAM" id="MobiDB-lite"/>
    </source>
</evidence>
<feature type="region of interest" description="Disordered" evidence="1">
    <location>
        <begin position="44"/>
        <end position="69"/>
    </location>
</feature>
<gene>
    <name evidence="2" type="ORF">ZHAS_00017458</name>
</gene>
<feature type="region of interest" description="Disordered" evidence="1">
    <location>
        <begin position="1"/>
        <end position="29"/>
    </location>
</feature>
<evidence type="ECO:0000313" key="4">
    <source>
        <dbReference type="Proteomes" id="UP000030765"/>
    </source>
</evidence>